<dbReference type="AlphaFoldDB" id="A0A031WIY6"/>
<gene>
    <name evidence="1" type="ORF">BN1097_630186</name>
</gene>
<accession>A0A031WIY6</accession>
<organism evidence="1">
    <name type="scientific">Clostridioides difficile</name>
    <name type="common">Peptoclostridium difficile</name>
    <dbReference type="NCBI Taxonomy" id="1496"/>
    <lineage>
        <taxon>Bacteria</taxon>
        <taxon>Bacillati</taxon>
        <taxon>Bacillota</taxon>
        <taxon>Clostridia</taxon>
        <taxon>Peptostreptococcales</taxon>
        <taxon>Peptostreptococcaceae</taxon>
        <taxon>Clostridioides</taxon>
    </lineage>
</organism>
<name>A0A031WIY6_CLODI</name>
<protein>
    <submittedName>
        <fullName evidence="1">Uncharacterized protein</fullName>
    </submittedName>
</protein>
<proteinExistence type="predicted"/>
<sequence>MVIRLKNFSGKIIKEKSLIFNCILILVIFTFTQMLGILICFNFFSESLIYSMGIMLFLNFILYKILTM</sequence>
<dbReference type="EMBL" id="LK932402">
    <property type="protein sequence ID" value="CDS87698.1"/>
    <property type="molecule type" value="Genomic_DNA"/>
</dbReference>
<evidence type="ECO:0000313" key="1">
    <source>
        <dbReference type="EMBL" id="CDS87698.1"/>
    </source>
</evidence>
<dbReference type="PATRIC" id="fig|1496.1371.peg.1070"/>
<reference evidence="1" key="1">
    <citation type="submission" date="2014-07" db="EMBL/GenBank/DDBJ databases">
        <authorList>
            <person name="Monot Marc"/>
        </authorList>
    </citation>
    <scope>NUCLEOTIDE SEQUENCE</scope>
    <source>
        <strain evidence="1">7032994</strain>
    </source>
</reference>